<accession>A0A1R0WYU8</accession>
<dbReference type="AlphaFoldDB" id="A0A1R0WYU8"/>
<dbReference type="PROSITE" id="PS51186">
    <property type="entry name" value="GNAT"/>
    <property type="match status" value="1"/>
</dbReference>
<dbReference type="Pfam" id="PF00583">
    <property type="entry name" value="Acetyltransf_1"/>
    <property type="match status" value="1"/>
</dbReference>
<dbReference type="PANTHER" id="PTHR43877:SF2">
    <property type="entry name" value="AMINOALKYLPHOSPHONATE N-ACETYLTRANSFERASE-RELATED"/>
    <property type="match status" value="1"/>
</dbReference>
<feature type="domain" description="N-acetyltransferase" evidence="3">
    <location>
        <begin position="3"/>
        <end position="169"/>
    </location>
</feature>
<keyword evidence="2" id="KW-0012">Acyltransferase</keyword>
<evidence type="ECO:0000256" key="2">
    <source>
        <dbReference type="ARBA" id="ARBA00023315"/>
    </source>
</evidence>
<dbReference type="Proteomes" id="UP000187465">
    <property type="component" value="Unassembled WGS sequence"/>
</dbReference>
<dbReference type="Gene3D" id="3.40.630.30">
    <property type="match status" value="1"/>
</dbReference>
<keyword evidence="1 4" id="KW-0808">Transferase</keyword>
<evidence type="ECO:0000313" key="4">
    <source>
        <dbReference type="EMBL" id="OMD24760.1"/>
    </source>
</evidence>
<dbReference type="CDD" id="cd04301">
    <property type="entry name" value="NAT_SF"/>
    <property type="match status" value="1"/>
</dbReference>
<evidence type="ECO:0000313" key="5">
    <source>
        <dbReference type="Proteomes" id="UP000187465"/>
    </source>
</evidence>
<evidence type="ECO:0000259" key="3">
    <source>
        <dbReference type="PROSITE" id="PS51186"/>
    </source>
</evidence>
<sequence>MGTEIRRARKDEIDEIMELIAKCVQVMQAGGSDQWDEHYPNREIISLDIERGNLWVCEENNAVAGILVLDEHQSEQYGKIDWTETQGPHLIMHRLAVHPEVQGKGIARRLSTYAEEYARQNGYSSIRLDTYAKNTGALALYPKLGYDRRGEVTFPGRTANFPVFEKVLEKHGNSEA</sequence>
<dbReference type="InterPro" id="IPR016181">
    <property type="entry name" value="Acyl_CoA_acyltransferase"/>
</dbReference>
<dbReference type="InterPro" id="IPR050832">
    <property type="entry name" value="Bact_Acetyltransf"/>
</dbReference>
<dbReference type="RefSeq" id="WP_076179672.1">
    <property type="nucleotide sequence ID" value="NZ_JALLFV010000011.1"/>
</dbReference>
<dbReference type="SUPFAM" id="SSF55729">
    <property type="entry name" value="Acyl-CoA N-acyltransferases (Nat)"/>
    <property type="match status" value="1"/>
</dbReference>
<dbReference type="InterPro" id="IPR000182">
    <property type="entry name" value="GNAT_dom"/>
</dbReference>
<proteinExistence type="predicted"/>
<organism evidence="4 5">
    <name type="scientific">Paenibacillus odorifer</name>
    <dbReference type="NCBI Taxonomy" id="189426"/>
    <lineage>
        <taxon>Bacteria</taxon>
        <taxon>Bacillati</taxon>
        <taxon>Bacillota</taxon>
        <taxon>Bacilli</taxon>
        <taxon>Bacillales</taxon>
        <taxon>Paenibacillaceae</taxon>
        <taxon>Paenibacillus</taxon>
    </lineage>
</organism>
<name>A0A1R0WYU8_9BACL</name>
<evidence type="ECO:0000256" key="1">
    <source>
        <dbReference type="ARBA" id="ARBA00022679"/>
    </source>
</evidence>
<dbReference type="PANTHER" id="PTHR43877">
    <property type="entry name" value="AMINOALKYLPHOSPHONATE N-ACETYLTRANSFERASE-RELATED-RELATED"/>
    <property type="match status" value="1"/>
</dbReference>
<comment type="caution">
    <text evidence="4">The sequence shown here is derived from an EMBL/GenBank/DDBJ whole genome shotgun (WGS) entry which is preliminary data.</text>
</comment>
<gene>
    <name evidence="4" type="ORF">BJP51_28980</name>
</gene>
<reference evidence="4 5" key="1">
    <citation type="submission" date="2016-10" db="EMBL/GenBank/DDBJ databases">
        <title>Paenibacillus species isolates.</title>
        <authorList>
            <person name="Beno S.M."/>
        </authorList>
    </citation>
    <scope>NUCLEOTIDE SEQUENCE [LARGE SCALE GENOMIC DNA]</scope>
    <source>
        <strain evidence="4 5">FSL H7-0604</strain>
    </source>
</reference>
<dbReference type="GO" id="GO:0016747">
    <property type="term" value="F:acyltransferase activity, transferring groups other than amino-acyl groups"/>
    <property type="evidence" value="ECO:0007669"/>
    <property type="project" value="InterPro"/>
</dbReference>
<protein>
    <submittedName>
        <fullName evidence="4">GNAT family N-acetyltransferase</fullName>
    </submittedName>
</protein>
<dbReference type="EMBL" id="MKQP01000049">
    <property type="protein sequence ID" value="OMD24760.1"/>
    <property type="molecule type" value="Genomic_DNA"/>
</dbReference>